<dbReference type="Gene3D" id="1.10.101.10">
    <property type="entry name" value="PGBD-like superfamily/PGBD"/>
    <property type="match status" value="2"/>
</dbReference>
<dbReference type="InterPro" id="IPR036366">
    <property type="entry name" value="PGBDSf"/>
</dbReference>
<evidence type="ECO:0000259" key="2">
    <source>
        <dbReference type="Pfam" id="PF01471"/>
    </source>
</evidence>
<keyword evidence="4" id="KW-1185">Reference proteome</keyword>
<evidence type="ECO:0000313" key="4">
    <source>
        <dbReference type="Proteomes" id="UP000321523"/>
    </source>
</evidence>
<name>A0A512DYC5_9PROT</name>
<dbReference type="SUPFAM" id="SSF47090">
    <property type="entry name" value="PGBD-like"/>
    <property type="match status" value="2"/>
</dbReference>
<feature type="domain" description="Peptidoglycan binding-like" evidence="2">
    <location>
        <begin position="133"/>
        <end position="187"/>
    </location>
</feature>
<dbReference type="EMBL" id="BJYZ01000028">
    <property type="protein sequence ID" value="GEO41473.1"/>
    <property type="molecule type" value="Genomic_DNA"/>
</dbReference>
<evidence type="ECO:0000256" key="1">
    <source>
        <dbReference type="SAM" id="SignalP"/>
    </source>
</evidence>
<dbReference type="Pfam" id="PF01471">
    <property type="entry name" value="PG_binding_1"/>
    <property type="match status" value="2"/>
</dbReference>
<feature type="chain" id="PRO_5022148725" description="Peptidoglycan binding-like domain-containing protein" evidence="1">
    <location>
        <begin position="23"/>
        <end position="199"/>
    </location>
</feature>
<dbReference type="InterPro" id="IPR036365">
    <property type="entry name" value="PGBD-like_sf"/>
</dbReference>
<evidence type="ECO:0000313" key="3">
    <source>
        <dbReference type="EMBL" id="GEO41473.1"/>
    </source>
</evidence>
<dbReference type="OrthoDB" id="7283865at2"/>
<dbReference type="RefSeq" id="WP_044432452.1">
    <property type="nucleotide sequence ID" value="NZ_BJYZ01000028.1"/>
</dbReference>
<organism evidence="3 4">
    <name type="scientific">Skermanella aerolata</name>
    <dbReference type="NCBI Taxonomy" id="393310"/>
    <lineage>
        <taxon>Bacteria</taxon>
        <taxon>Pseudomonadati</taxon>
        <taxon>Pseudomonadota</taxon>
        <taxon>Alphaproteobacteria</taxon>
        <taxon>Rhodospirillales</taxon>
        <taxon>Azospirillaceae</taxon>
        <taxon>Skermanella</taxon>
    </lineage>
</organism>
<dbReference type="AlphaFoldDB" id="A0A512DYC5"/>
<sequence length="199" mass="21232">MGNFRIAAIAAAAGLLLAPAFDGREAQAQAQTQTQAQAPVSYVQPLSPQAQKEVQRQLKELGVYSGAVDGIWGRDSQEALERFQQTRGLQVTSNLNQATLATMGLKPAELLSLGDQTGAMAGRDVQGRALKPEAVRTIQGRLKQLGLYAGDADGIWGDSTQAALERFQRDRGLQASGRLDPNTLTTMGLDSNVVLAQTR</sequence>
<comment type="caution">
    <text evidence="3">The sequence shown here is derived from an EMBL/GenBank/DDBJ whole genome shotgun (WGS) entry which is preliminary data.</text>
</comment>
<dbReference type="InterPro" id="IPR002477">
    <property type="entry name" value="Peptidoglycan-bd-like"/>
</dbReference>
<reference evidence="3 4" key="1">
    <citation type="submission" date="2019-07" db="EMBL/GenBank/DDBJ databases">
        <title>Whole genome shotgun sequence of Skermanella aerolata NBRC 106429.</title>
        <authorList>
            <person name="Hosoyama A."/>
            <person name="Uohara A."/>
            <person name="Ohji S."/>
            <person name="Ichikawa N."/>
        </authorList>
    </citation>
    <scope>NUCLEOTIDE SEQUENCE [LARGE SCALE GENOMIC DNA]</scope>
    <source>
        <strain evidence="3 4">NBRC 106429</strain>
    </source>
</reference>
<protein>
    <recommendedName>
        <fullName evidence="2">Peptidoglycan binding-like domain-containing protein</fullName>
    </recommendedName>
</protein>
<dbReference type="Proteomes" id="UP000321523">
    <property type="component" value="Unassembled WGS sequence"/>
</dbReference>
<proteinExistence type="predicted"/>
<feature type="signal peptide" evidence="1">
    <location>
        <begin position="1"/>
        <end position="22"/>
    </location>
</feature>
<keyword evidence="1" id="KW-0732">Signal</keyword>
<feature type="domain" description="Peptidoglycan binding-like" evidence="2">
    <location>
        <begin position="52"/>
        <end position="103"/>
    </location>
</feature>
<accession>A0A512DYC5</accession>
<gene>
    <name evidence="3" type="ORF">SAE02_56210</name>
</gene>